<evidence type="ECO:0000313" key="4">
    <source>
        <dbReference type="Proteomes" id="UP000472274"/>
    </source>
</evidence>
<dbReference type="InterPro" id="IPR050169">
    <property type="entry name" value="Krueppel_C2H2_ZnF"/>
</dbReference>
<evidence type="ECO:0000313" key="3">
    <source>
        <dbReference type="Ensembl" id="ENSTMTP00000009262.1"/>
    </source>
</evidence>
<reference evidence="3" key="2">
    <citation type="submission" date="2025-09" db="UniProtKB">
        <authorList>
            <consortium name="Ensembl"/>
        </authorList>
    </citation>
    <scope>IDENTIFICATION</scope>
</reference>
<feature type="domain" description="KRAB-related" evidence="2">
    <location>
        <begin position="32"/>
        <end position="97"/>
    </location>
</feature>
<dbReference type="Proteomes" id="UP000472274">
    <property type="component" value="Unplaced"/>
</dbReference>
<dbReference type="PANTHER" id="PTHR23232">
    <property type="entry name" value="KRAB DOMAIN C2H2 ZINC FINGER"/>
    <property type="match status" value="1"/>
</dbReference>
<dbReference type="SUPFAM" id="SSF109640">
    <property type="entry name" value="KRAB domain (Kruppel-associated box)"/>
    <property type="match status" value="1"/>
</dbReference>
<evidence type="ECO:0000259" key="1">
    <source>
        <dbReference type="PROSITE" id="PS50805"/>
    </source>
</evidence>
<dbReference type="GO" id="GO:0006355">
    <property type="term" value="P:regulation of DNA-templated transcription"/>
    <property type="evidence" value="ECO:0007669"/>
    <property type="project" value="InterPro"/>
</dbReference>
<dbReference type="SMART" id="SM00349">
    <property type="entry name" value="KRAB"/>
    <property type="match status" value="1"/>
</dbReference>
<dbReference type="PANTHER" id="PTHR23232:SF142">
    <property type="entry name" value="GASTRULA ZINC FINGER PROTEIN XLCGF57.1-LIKE-RELATED"/>
    <property type="match status" value="1"/>
</dbReference>
<reference evidence="3" key="1">
    <citation type="submission" date="2025-08" db="UniProtKB">
        <authorList>
            <consortium name="Ensembl"/>
        </authorList>
    </citation>
    <scope>IDENTIFICATION</scope>
</reference>
<dbReference type="AlphaFoldDB" id="A0A674INC5"/>
<feature type="domain" description="KRAB" evidence="1">
    <location>
        <begin position="35"/>
        <end position="103"/>
    </location>
</feature>
<dbReference type="CDD" id="cd07765">
    <property type="entry name" value="KRAB_A-box"/>
    <property type="match status" value="1"/>
</dbReference>
<dbReference type="Pfam" id="PF01352">
    <property type="entry name" value="KRAB"/>
    <property type="match status" value="1"/>
</dbReference>
<dbReference type="InterPro" id="IPR001909">
    <property type="entry name" value="KRAB"/>
</dbReference>
<dbReference type="InterPro" id="IPR036051">
    <property type="entry name" value="KRAB_dom_sf"/>
</dbReference>
<keyword evidence="4" id="KW-1185">Reference proteome</keyword>
<sequence length="112" mass="12543">RADTCWAGGSLGVAPLETVSPAETPGWGLERMLQVAFEDVALYFTREEWELLSQPEKQVYRDQMLRNYRVLVSLGKYKISHPLLTPVKCVWSLDASSSPTDRVDSPSLGICQ</sequence>
<dbReference type="Ensembl" id="ENSTMTT00000009575.1">
    <property type="protein sequence ID" value="ENSTMTP00000009262.1"/>
    <property type="gene ID" value="ENSTMTG00000006743.1"/>
</dbReference>
<dbReference type="Gene3D" id="6.10.140.140">
    <property type="match status" value="1"/>
</dbReference>
<name>A0A674INC5_9SAUR</name>
<dbReference type="PROSITE" id="PS50806">
    <property type="entry name" value="KRAB_RELATED"/>
    <property type="match status" value="1"/>
</dbReference>
<proteinExistence type="predicted"/>
<organism evidence="3 4">
    <name type="scientific">Terrapene triunguis</name>
    <name type="common">Three-toed box turtle</name>
    <dbReference type="NCBI Taxonomy" id="2587831"/>
    <lineage>
        <taxon>Eukaryota</taxon>
        <taxon>Metazoa</taxon>
        <taxon>Chordata</taxon>
        <taxon>Craniata</taxon>
        <taxon>Vertebrata</taxon>
        <taxon>Euteleostomi</taxon>
        <taxon>Archelosauria</taxon>
        <taxon>Testudinata</taxon>
        <taxon>Testudines</taxon>
        <taxon>Cryptodira</taxon>
        <taxon>Durocryptodira</taxon>
        <taxon>Testudinoidea</taxon>
        <taxon>Emydidae</taxon>
        <taxon>Terrapene</taxon>
    </lineage>
</organism>
<dbReference type="GeneTree" id="ENSGT00950000185037"/>
<dbReference type="PROSITE" id="PS50805">
    <property type="entry name" value="KRAB"/>
    <property type="match status" value="1"/>
</dbReference>
<dbReference type="InterPro" id="IPR003655">
    <property type="entry name" value="aKRAB"/>
</dbReference>
<accession>A0A674INC5</accession>
<evidence type="ECO:0000259" key="2">
    <source>
        <dbReference type="PROSITE" id="PS50806"/>
    </source>
</evidence>
<protein>
    <submittedName>
        <fullName evidence="3">Uncharacterized protein</fullName>
    </submittedName>
</protein>